<dbReference type="AlphaFoldDB" id="A0A853I9M4"/>
<protein>
    <submittedName>
        <fullName evidence="2">Uncharacterized protein</fullName>
    </submittedName>
</protein>
<feature type="signal peptide" evidence="1">
    <location>
        <begin position="1"/>
        <end position="21"/>
    </location>
</feature>
<evidence type="ECO:0000313" key="2">
    <source>
        <dbReference type="EMBL" id="NYZ67358.1"/>
    </source>
</evidence>
<reference evidence="2 3" key="1">
    <citation type="submission" date="2020-07" db="EMBL/GenBank/DDBJ databases">
        <title>Endozoicomonas sp. nov., isolated from sediment.</title>
        <authorList>
            <person name="Gu T."/>
        </authorList>
    </citation>
    <scope>NUCLEOTIDE SEQUENCE [LARGE SCALE GENOMIC DNA]</scope>
    <source>
        <strain evidence="2 3">SM1973</strain>
    </source>
</reference>
<keyword evidence="3" id="KW-1185">Reference proteome</keyword>
<feature type="chain" id="PRO_5032417231" evidence="1">
    <location>
        <begin position="22"/>
        <end position="347"/>
    </location>
</feature>
<evidence type="ECO:0000313" key="3">
    <source>
        <dbReference type="Proteomes" id="UP000569732"/>
    </source>
</evidence>
<dbReference type="Proteomes" id="UP000569732">
    <property type="component" value="Unassembled WGS sequence"/>
</dbReference>
<dbReference type="RefSeq" id="WP_180569380.1">
    <property type="nucleotide sequence ID" value="NZ_JACCKB010000024.1"/>
</dbReference>
<accession>A0A853I9M4</accession>
<sequence>MRVKKIVSLAGLFFTSNFVNADLLDHNRYDVQDIKVTTQVGSNCAYPIYANGRMQAPVNIAIKVLDKNSGEIVNLSKEQLEKFIVLTDSSGNELTFEQPASRSWSFTFKENEFLHRVKEPMICSNINTETLNDEWSSLNTYVYTKDEVYAKIICASVKFTNEQTMNSCSGNFDEFVRIESKAEKKHPASAFLFRKNLLWDNYPERDKNAGKAEPQMHYRAYEYTIRLISGDDLYSIGRKSSETHSLSCVRPNTISIDHFSVVGDTGGSVWGIPCFEEENKYTAPIKFGGYEVLQHEGRLKLTRGQFVNIASSASSRAEELSLIDKYGNEATVFLQYNDSTSAWVLSD</sequence>
<name>A0A853I9M4_9GAMM</name>
<proteinExistence type="predicted"/>
<comment type="caution">
    <text evidence="2">The sequence shown here is derived from an EMBL/GenBank/DDBJ whole genome shotgun (WGS) entry which is preliminary data.</text>
</comment>
<organism evidence="2 3">
    <name type="scientific">Spartinivicinus marinus</name>
    <dbReference type="NCBI Taxonomy" id="2994442"/>
    <lineage>
        <taxon>Bacteria</taxon>
        <taxon>Pseudomonadati</taxon>
        <taxon>Pseudomonadota</taxon>
        <taxon>Gammaproteobacteria</taxon>
        <taxon>Oceanospirillales</taxon>
        <taxon>Zooshikellaceae</taxon>
        <taxon>Spartinivicinus</taxon>
    </lineage>
</organism>
<evidence type="ECO:0000256" key="1">
    <source>
        <dbReference type="SAM" id="SignalP"/>
    </source>
</evidence>
<keyword evidence="1" id="KW-0732">Signal</keyword>
<dbReference type="EMBL" id="JACCKB010000024">
    <property type="protein sequence ID" value="NYZ67358.1"/>
    <property type="molecule type" value="Genomic_DNA"/>
</dbReference>
<gene>
    <name evidence="2" type="ORF">H0A36_15175</name>
</gene>